<dbReference type="Proteomes" id="UP000052232">
    <property type="component" value="Unassembled WGS sequence"/>
</dbReference>
<dbReference type="EMBL" id="JACT01000003">
    <property type="protein sequence ID" value="KMS54735.1"/>
    <property type="molecule type" value="Genomic_DNA"/>
</dbReference>
<organism evidence="1 2">
    <name type="scientific">Sphingobium cupriresistens LL01</name>
    <dbReference type="NCBI Taxonomy" id="1420583"/>
    <lineage>
        <taxon>Bacteria</taxon>
        <taxon>Pseudomonadati</taxon>
        <taxon>Pseudomonadota</taxon>
        <taxon>Alphaproteobacteria</taxon>
        <taxon>Sphingomonadales</taxon>
        <taxon>Sphingomonadaceae</taxon>
        <taxon>Sphingobium</taxon>
    </lineage>
</organism>
<gene>
    <name evidence="1" type="ORF">V473_15705</name>
</gene>
<protein>
    <submittedName>
        <fullName evidence="1">Uncharacterized protein</fullName>
    </submittedName>
</protein>
<evidence type="ECO:0000313" key="2">
    <source>
        <dbReference type="Proteomes" id="UP000052232"/>
    </source>
</evidence>
<accession>A0A0J8AJ25</accession>
<reference evidence="1 2" key="1">
    <citation type="journal article" date="2015" name="G3 (Bethesda)">
        <title>Insights into Ongoing Evolution of the Hexachlorocyclohexane Catabolic Pathway from Comparative Genomics of Ten Sphingomonadaceae Strains.</title>
        <authorList>
            <person name="Pearce S.L."/>
            <person name="Oakeshott J.G."/>
            <person name="Pandey G."/>
        </authorList>
    </citation>
    <scope>NUCLEOTIDE SEQUENCE [LARGE SCALE GENOMIC DNA]</scope>
    <source>
        <strain evidence="1 2">LL01</strain>
    </source>
</reference>
<dbReference type="AlphaFoldDB" id="A0A0J8AJ25"/>
<proteinExistence type="predicted"/>
<name>A0A0J8AJ25_9SPHN</name>
<comment type="caution">
    <text evidence="1">The sequence shown here is derived from an EMBL/GenBank/DDBJ whole genome shotgun (WGS) entry which is preliminary data.</text>
</comment>
<dbReference type="STRING" id="1420583.V473_15705"/>
<keyword evidence="2" id="KW-1185">Reference proteome</keyword>
<sequence length="32" mass="3531">MGAGEILIEAIEAGLKRAMPELTSIYDRPEKQ</sequence>
<evidence type="ECO:0000313" key="1">
    <source>
        <dbReference type="EMBL" id="KMS54735.1"/>
    </source>
</evidence>